<sequence length="356" mass="38866">MSVITHIGTAVPAYCNQQSDIRDFMLGISQASDYEKRRLRLMYAKSGIDQRYSVVKDYACDINERTFFPKTQDLEPFPSVEKRMGIYGENATKLGVSAFEDAGIGTDYSSITHLISVSCTGMSAPGLDVSLVESLGLSPEIVRTSVNFMGCYAAIHALKLADAFCKSEANAKVLIVLVELCTLHFQKEDTLDYQMSNLLFGDGAAACLVQNHGEGFDITSFYSKLYLEAQDTMAWHISSTGFLMSLKTEVPEVVEQNIKEFVESALHKSGQKISDIDAWAIHPGGRKIVEATGKALALNATDLGESYGVLKDFGNMSSCTLVFILKRMMAKSAKKVFVAGFGPGITMESISLQKIG</sequence>
<reference evidence="6" key="1">
    <citation type="journal article" date="2019" name="Int. J. Syst. Evol. Microbiol.">
        <title>The Global Catalogue of Microorganisms (GCM) 10K type strain sequencing project: providing services to taxonomists for standard genome sequencing and annotation.</title>
        <authorList>
            <consortium name="The Broad Institute Genomics Platform"/>
            <consortium name="The Broad Institute Genome Sequencing Center for Infectious Disease"/>
            <person name="Wu L."/>
            <person name="Ma J."/>
        </authorList>
    </citation>
    <scope>NUCLEOTIDE SEQUENCE [LARGE SCALE GENOMIC DNA]</scope>
    <source>
        <strain evidence="6">CECT 7956</strain>
    </source>
</reference>
<dbReference type="InterPro" id="IPR016039">
    <property type="entry name" value="Thiolase-like"/>
</dbReference>
<evidence type="ECO:0000259" key="3">
    <source>
        <dbReference type="Pfam" id="PF00195"/>
    </source>
</evidence>
<comment type="caution">
    <text evidence="5">The sequence shown here is derived from an EMBL/GenBank/DDBJ whole genome shotgun (WGS) entry which is preliminary data.</text>
</comment>
<proteinExistence type="inferred from homology"/>
<keyword evidence="6" id="KW-1185">Reference proteome</keyword>
<feature type="domain" description="Chalcone/stilbene synthase C-terminal" evidence="4">
    <location>
        <begin position="227"/>
        <end position="354"/>
    </location>
</feature>
<dbReference type="InterPro" id="IPR011141">
    <property type="entry name" value="Polyketide_synthase_type-III"/>
</dbReference>
<dbReference type="Pfam" id="PF00195">
    <property type="entry name" value="Chal_sti_synt_N"/>
    <property type="match status" value="1"/>
</dbReference>
<dbReference type="Proteomes" id="UP001595616">
    <property type="component" value="Unassembled WGS sequence"/>
</dbReference>
<dbReference type="PANTHER" id="PTHR11877:SF46">
    <property type="entry name" value="TYPE III POLYKETIDE SYNTHASE A"/>
    <property type="match status" value="1"/>
</dbReference>
<evidence type="ECO:0000256" key="2">
    <source>
        <dbReference type="ARBA" id="ARBA00022679"/>
    </source>
</evidence>
<evidence type="ECO:0000259" key="4">
    <source>
        <dbReference type="Pfam" id="PF02797"/>
    </source>
</evidence>
<comment type="similarity">
    <text evidence="1">Belongs to the thiolase-like superfamily. Chalcone/stilbene synthases family.</text>
</comment>
<dbReference type="SUPFAM" id="SSF53901">
    <property type="entry name" value="Thiolase-like"/>
    <property type="match status" value="1"/>
</dbReference>
<dbReference type="Pfam" id="PF02797">
    <property type="entry name" value="Chal_sti_synt_C"/>
    <property type="match status" value="1"/>
</dbReference>
<gene>
    <name evidence="5" type="ORF">ACFOOI_17715</name>
</gene>
<evidence type="ECO:0000313" key="6">
    <source>
        <dbReference type="Proteomes" id="UP001595616"/>
    </source>
</evidence>
<dbReference type="PIRSF" id="PIRSF000451">
    <property type="entry name" value="PKS_III"/>
    <property type="match status" value="1"/>
</dbReference>
<dbReference type="Gene3D" id="3.40.47.10">
    <property type="match status" value="2"/>
</dbReference>
<dbReference type="EMBL" id="JBHRYQ010000001">
    <property type="protein sequence ID" value="MFC3812502.1"/>
    <property type="molecule type" value="Genomic_DNA"/>
</dbReference>
<evidence type="ECO:0000313" key="5">
    <source>
        <dbReference type="EMBL" id="MFC3812502.1"/>
    </source>
</evidence>
<organism evidence="5 6">
    <name type="scientific">Lacihabitans lacunae</name>
    <dbReference type="NCBI Taxonomy" id="1028214"/>
    <lineage>
        <taxon>Bacteria</taxon>
        <taxon>Pseudomonadati</taxon>
        <taxon>Bacteroidota</taxon>
        <taxon>Cytophagia</taxon>
        <taxon>Cytophagales</taxon>
        <taxon>Leadbetterellaceae</taxon>
        <taxon>Lacihabitans</taxon>
    </lineage>
</organism>
<dbReference type="InterPro" id="IPR012328">
    <property type="entry name" value="Chalcone/stilbene_synt_C"/>
</dbReference>
<dbReference type="RefSeq" id="WP_379839383.1">
    <property type="nucleotide sequence ID" value="NZ_JBHRYQ010000001.1"/>
</dbReference>
<dbReference type="PANTHER" id="PTHR11877">
    <property type="entry name" value="HYDROXYMETHYLGLUTARYL-COA SYNTHASE"/>
    <property type="match status" value="1"/>
</dbReference>
<name>A0ABV7Z1I7_9BACT</name>
<accession>A0ABV7Z1I7</accession>
<dbReference type="InterPro" id="IPR001099">
    <property type="entry name" value="Chalcone/stilbene_synt_N"/>
</dbReference>
<keyword evidence="2" id="KW-0808">Transferase</keyword>
<dbReference type="CDD" id="cd00831">
    <property type="entry name" value="CHS_like"/>
    <property type="match status" value="1"/>
</dbReference>
<evidence type="ECO:0000256" key="1">
    <source>
        <dbReference type="ARBA" id="ARBA00005531"/>
    </source>
</evidence>
<protein>
    <submittedName>
        <fullName evidence="5">Type III polyketide synthase</fullName>
    </submittedName>
</protein>
<feature type="domain" description="Chalcone/stilbene synthase N-terminal" evidence="3">
    <location>
        <begin position="3"/>
        <end position="209"/>
    </location>
</feature>